<sequence>MRSRLVKVQLALFVVIALLGIVFVGARYVRLDNLMGFGQYTVDARFPTGGGIFPNAEVTYRGVPVGRVGALSLTDDGINVELRLDNGGPQIPASARPVVANRSAIGEQYVDLQPPNDEGPYLEQGSVIEGTEDDLPTPVEDLLLSTNDLVYSVPLEPLRTVVTELGAAFDGRGDDLQVLVDALAGLSEKGTEYLPQTVTLIRDSLTVLDTQSAQSSAIQQFSSDLDLVTAQLRDSDPDLRRLIDTGTDASDQLSQLIEGSGPGLTTDLANLAAVAEAAAPQSIALQPLLAFLPAVAGSASTVAPGDGAVRQGIVLETNNPPSCTIGYEGTQEILAQMRAQDPNFDETQQDFPFNTNASCEVPQGSVTGVRSANRIVFADPNTIQPWDFKPKKDPDKLNLNPIATQLAPLLGVTPK</sequence>
<dbReference type="InterPro" id="IPR005693">
    <property type="entry name" value="Mce"/>
</dbReference>
<evidence type="ECO:0000313" key="3">
    <source>
        <dbReference type="Proteomes" id="UP000053060"/>
    </source>
</evidence>
<evidence type="ECO:0000313" key="2">
    <source>
        <dbReference type="EMBL" id="KSZ60638.1"/>
    </source>
</evidence>
<dbReference type="Proteomes" id="UP000053060">
    <property type="component" value="Unassembled WGS sequence"/>
</dbReference>
<dbReference type="NCBIfam" id="TIGR00996">
    <property type="entry name" value="Mtu_fam_mce"/>
    <property type="match status" value="1"/>
</dbReference>
<gene>
    <name evidence="2" type="ORF">Z045_04330</name>
</gene>
<accession>A0A0V9URJ9</accession>
<dbReference type="AlphaFoldDB" id="A0A0V9URJ9"/>
<dbReference type="GO" id="GO:0005576">
    <property type="term" value="C:extracellular region"/>
    <property type="evidence" value="ECO:0007669"/>
    <property type="project" value="TreeGrafter"/>
</dbReference>
<dbReference type="PANTHER" id="PTHR33371:SF16">
    <property type="entry name" value="MCE-FAMILY PROTEIN MCE3F"/>
    <property type="match status" value="1"/>
</dbReference>
<protein>
    <submittedName>
        <fullName evidence="2">Mammalian cell entry protein</fullName>
    </submittedName>
</protein>
<dbReference type="RefSeq" id="WP_039958116.1">
    <property type="nucleotide sequence ID" value="NZ_AZXY01000001.1"/>
</dbReference>
<dbReference type="EMBL" id="AZXY01000001">
    <property type="protein sequence ID" value="KSZ60638.1"/>
    <property type="molecule type" value="Genomic_DNA"/>
</dbReference>
<dbReference type="InterPro" id="IPR052336">
    <property type="entry name" value="MlaD_Phospholipid_Transporter"/>
</dbReference>
<dbReference type="PATRIC" id="fig|1441730.3.peg.906"/>
<organism evidence="2 3">
    <name type="scientific">Rhodococcus pyridinivorans KG-16</name>
    <dbReference type="NCBI Taxonomy" id="1441730"/>
    <lineage>
        <taxon>Bacteria</taxon>
        <taxon>Bacillati</taxon>
        <taxon>Actinomycetota</taxon>
        <taxon>Actinomycetes</taxon>
        <taxon>Mycobacteriales</taxon>
        <taxon>Nocardiaceae</taxon>
        <taxon>Rhodococcus</taxon>
    </lineage>
</organism>
<feature type="domain" description="Mce/MlaD" evidence="1">
    <location>
        <begin position="39"/>
        <end position="115"/>
    </location>
</feature>
<dbReference type="Pfam" id="PF02470">
    <property type="entry name" value="MlaD"/>
    <property type="match status" value="1"/>
</dbReference>
<reference evidence="2 3" key="2">
    <citation type="journal article" date="2016" name="Genome Announc.">
        <title>Draft Genome Sequence of a Versatile Hydrocarbon-Degrading Bacterium, Rhodococcus pyridinivorans Strain KG-16, Collected from Oil Fields in India.</title>
        <authorList>
            <person name="Aggarwal R.K."/>
            <person name="Dawar C."/>
            <person name="Phanindranath R."/>
            <person name="Mutnuri L."/>
            <person name="Dayal A.M."/>
        </authorList>
    </citation>
    <scope>NUCLEOTIDE SEQUENCE [LARGE SCALE GENOMIC DNA]</scope>
    <source>
        <strain evidence="2 3">KG-16</strain>
    </source>
</reference>
<dbReference type="InterPro" id="IPR003399">
    <property type="entry name" value="Mce/MlaD"/>
</dbReference>
<proteinExistence type="predicted"/>
<reference evidence="3" key="1">
    <citation type="submission" date="2015-01" db="EMBL/GenBank/DDBJ databases">
        <title>Draft genome sequence of Rhodococcus pyridinivorans strain KG-16, a hydrocarbon-degrading bacterium.</title>
        <authorList>
            <person name="Aggarwal R.K."/>
            <person name="Dawar C."/>
        </authorList>
    </citation>
    <scope>NUCLEOTIDE SEQUENCE [LARGE SCALE GENOMIC DNA]</scope>
    <source>
        <strain evidence="3">KG-16</strain>
    </source>
</reference>
<name>A0A0V9URJ9_9NOCA</name>
<dbReference type="PANTHER" id="PTHR33371">
    <property type="entry name" value="INTERMEMBRANE PHOSPHOLIPID TRANSPORT SYSTEM BINDING PROTEIN MLAD-RELATED"/>
    <property type="match status" value="1"/>
</dbReference>
<comment type="caution">
    <text evidence="2">The sequence shown here is derived from an EMBL/GenBank/DDBJ whole genome shotgun (WGS) entry which is preliminary data.</text>
</comment>
<evidence type="ECO:0000259" key="1">
    <source>
        <dbReference type="Pfam" id="PF02470"/>
    </source>
</evidence>